<name>A0A1Y1VCY6_9FUNG</name>
<keyword evidence="3" id="KW-1185">Reference proteome</keyword>
<evidence type="ECO:0000313" key="2">
    <source>
        <dbReference type="EMBL" id="ORX53270.1"/>
    </source>
</evidence>
<gene>
    <name evidence="2" type="ORF">BCR36DRAFT_368932</name>
</gene>
<accession>A0A1Y1VCY6</accession>
<reference evidence="2 3" key="2">
    <citation type="submission" date="2016-08" db="EMBL/GenBank/DDBJ databases">
        <title>Pervasive Adenine N6-methylation of Active Genes in Fungi.</title>
        <authorList>
            <consortium name="DOE Joint Genome Institute"/>
            <person name="Mondo S.J."/>
            <person name="Dannebaum R.O."/>
            <person name="Kuo R.C."/>
            <person name="Labutti K."/>
            <person name="Haridas S."/>
            <person name="Kuo A."/>
            <person name="Salamov A."/>
            <person name="Ahrendt S.R."/>
            <person name="Lipzen A."/>
            <person name="Sullivan W."/>
            <person name="Andreopoulos W.B."/>
            <person name="Clum A."/>
            <person name="Lindquist E."/>
            <person name="Daum C."/>
            <person name="Ramamoorthy G.K."/>
            <person name="Gryganskyi A."/>
            <person name="Culley D."/>
            <person name="Magnuson J.K."/>
            <person name="James T.Y."/>
            <person name="O'Malley M.A."/>
            <person name="Stajich J.E."/>
            <person name="Spatafora J.W."/>
            <person name="Visel A."/>
            <person name="Grigoriev I.V."/>
        </authorList>
    </citation>
    <scope>NUCLEOTIDE SEQUENCE [LARGE SCALE GENOMIC DNA]</scope>
    <source>
        <strain evidence="3">finn</strain>
    </source>
</reference>
<dbReference type="OrthoDB" id="10585032at2759"/>
<protein>
    <submittedName>
        <fullName evidence="2">Uncharacterized protein</fullName>
    </submittedName>
</protein>
<evidence type="ECO:0000313" key="3">
    <source>
        <dbReference type="Proteomes" id="UP000193719"/>
    </source>
</evidence>
<dbReference type="AlphaFoldDB" id="A0A1Y1VCY6"/>
<dbReference type="EMBL" id="MCFH01000013">
    <property type="protein sequence ID" value="ORX53270.1"/>
    <property type="molecule type" value="Genomic_DNA"/>
</dbReference>
<dbReference type="Proteomes" id="UP000193719">
    <property type="component" value="Unassembled WGS sequence"/>
</dbReference>
<keyword evidence="1" id="KW-0812">Transmembrane</keyword>
<organism evidence="2 3">
    <name type="scientific">Piromyces finnis</name>
    <dbReference type="NCBI Taxonomy" id="1754191"/>
    <lineage>
        <taxon>Eukaryota</taxon>
        <taxon>Fungi</taxon>
        <taxon>Fungi incertae sedis</taxon>
        <taxon>Chytridiomycota</taxon>
        <taxon>Chytridiomycota incertae sedis</taxon>
        <taxon>Neocallimastigomycetes</taxon>
        <taxon>Neocallimastigales</taxon>
        <taxon>Neocallimastigaceae</taxon>
        <taxon>Piromyces</taxon>
    </lineage>
</organism>
<reference evidence="2 3" key="1">
    <citation type="submission" date="2016-08" db="EMBL/GenBank/DDBJ databases">
        <title>Genomes of anaerobic fungi encode conserved fungal cellulosomes for biomass hydrolysis.</title>
        <authorList>
            <consortium name="DOE Joint Genome Institute"/>
            <person name="Haitjema C.H."/>
            <person name="Gilmore S.P."/>
            <person name="Henske J.K."/>
            <person name="Solomon K.V."/>
            <person name="De Groot R."/>
            <person name="Kuo A."/>
            <person name="Mondo S.J."/>
            <person name="Salamov A.A."/>
            <person name="Labutti K."/>
            <person name="Zhao Z."/>
            <person name="Chiniquy J."/>
            <person name="Barry K."/>
            <person name="Brewer H.M."/>
            <person name="Purvine S.O."/>
            <person name="Wright A.T."/>
            <person name="Boxma B."/>
            <person name="Van Alen T."/>
            <person name="Hackstein J.H."/>
            <person name="Baker S.E."/>
            <person name="Grigoriev I.V."/>
            <person name="O'Malley M.A."/>
        </authorList>
    </citation>
    <scope>NUCLEOTIDE SEQUENCE [LARGE SCALE GENOMIC DNA]</scope>
    <source>
        <strain evidence="3">finn</strain>
    </source>
</reference>
<evidence type="ECO:0000256" key="1">
    <source>
        <dbReference type="SAM" id="Phobius"/>
    </source>
</evidence>
<sequence length="208" mass="24873">MGEYKNDIDSFTSEINDLRKLKILVETVNDIILQYHYTISKSIKIVNPKNVNSTIYLRPYLIIKQDKDVENVNNLIENIQNLKNLYKMKSKNYYNNLSEELYYKDISTYTIDNESIGGEENDSLFENFIILLDETVKIIYDEDYYNYRCMTTLNESTDLPKIKNTFKNYIFVKYPLFSKIFYDIKNYYLDLGIIYFALKALILIYLNR</sequence>
<feature type="transmembrane region" description="Helical" evidence="1">
    <location>
        <begin position="187"/>
        <end position="206"/>
    </location>
</feature>
<comment type="caution">
    <text evidence="2">The sequence shown here is derived from an EMBL/GenBank/DDBJ whole genome shotgun (WGS) entry which is preliminary data.</text>
</comment>
<keyword evidence="1" id="KW-1133">Transmembrane helix</keyword>
<keyword evidence="1" id="KW-0472">Membrane</keyword>
<proteinExistence type="predicted"/>